<accession>A0ABU7CR46</accession>
<evidence type="ECO:0000313" key="2">
    <source>
        <dbReference type="Proteomes" id="UP001352852"/>
    </source>
</evidence>
<sequence length="105" mass="12343">MTKSTEKLFTNTSSASFIAIKIRRPKSYRKSLGALKRGDPKRGLRILEDLESLRKEELSEILLPVSVNRKKFHRKKPKYCCKRELHRSRRTNNLASEFFPLTKHT</sequence>
<name>A0ABU7CR46_9TELE</name>
<comment type="caution">
    <text evidence="1">The sequence shown here is derived from an EMBL/GenBank/DDBJ whole genome shotgun (WGS) entry which is preliminary data.</text>
</comment>
<dbReference type="EMBL" id="JAHUTJ010002901">
    <property type="protein sequence ID" value="MED6265428.1"/>
    <property type="molecule type" value="Genomic_DNA"/>
</dbReference>
<reference evidence="1 2" key="1">
    <citation type="submission" date="2021-06" db="EMBL/GenBank/DDBJ databases">
        <authorList>
            <person name="Palmer J.M."/>
        </authorList>
    </citation>
    <scope>NUCLEOTIDE SEQUENCE [LARGE SCALE GENOMIC DNA]</scope>
    <source>
        <strain evidence="1 2">CL_MEX2019</strain>
        <tissue evidence="1">Muscle</tissue>
    </source>
</reference>
<evidence type="ECO:0000313" key="1">
    <source>
        <dbReference type="EMBL" id="MED6265428.1"/>
    </source>
</evidence>
<proteinExistence type="predicted"/>
<keyword evidence="2" id="KW-1185">Reference proteome</keyword>
<organism evidence="1 2">
    <name type="scientific">Characodon lateralis</name>
    <dbReference type="NCBI Taxonomy" id="208331"/>
    <lineage>
        <taxon>Eukaryota</taxon>
        <taxon>Metazoa</taxon>
        <taxon>Chordata</taxon>
        <taxon>Craniata</taxon>
        <taxon>Vertebrata</taxon>
        <taxon>Euteleostomi</taxon>
        <taxon>Actinopterygii</taxon>
        <taxon>Neopterygii</taxon>
        <taxon>Teleostei</taxon>
        <taxon>Neoteleostei</taxon>
        <taxon>Acanthomorphata</taxon>
        <taxon>Ovalentaria</taxon>
        <taxon>Atherinomorphae</taxon>
        <taxon>Cyprinodontiformes</taxon>
        <taxon>Goodeidae</taxon>
        <taxon>Characodon</taxon>
    </lineage>
</organism>
<gene>
    <name evidence="1" type="ORF">CHARACLAT_025316</name>
</gene>
<protein>
    <submittedName>
        <fullName evidence="1">Uncharacterized protein</fullName>
    </submittedName>
</protein>
<dbReference type="Proteomes" id="UP001352852">
    <property type="component" value="Unassembled WGS sequence"/>
</dbReference>